<feature type="region of interest" description="Disordered" evidence="1">
    <location>
        <begin position="282"/>
        <end position="304"/>
    </location>
</feature>
<dbReference type="AlphaFoldDB" id="B3SA88"/>
<name>B3SA88_TRIAD</name>
<reference evidence="3 4" key="1">
    <citation type="journal article" date="2008" name="Nature">
        <title>The Trichoplax genome and the nature of placozoans.</title>
        <authorList>
            <person name="Srivastava M."/>
            <person name="Begovic E."/>
            <person name="Chapman J."/>
            <person name="Putnam N.H."/>
            <person name="Hellsten U."/>
            <person name="Kawashima T."/>
            <person name="Kuo A."/>
            <person name="Mitros T."/>
            <person name="Salamov A."/>
            <person name="Carpenter M.L."/>
            <person name="Signorovitch A.Y."/>
            <person name="Moreno M.A."/>
            <person name="Kamm K."/>
            <person name="Grimwood J."/>
            <person name="Schmutz J."/>
            <person name="Shapiro H."/>
            <person name="Grigoriev I.V."/>
            <person name="Buss L.W."/>
            <person name="Schierwater B."/>
            <person name="Dellaporta S.L."/>
            <person name="Rokhsar D.S."/>
        </authorList>
    </citation>
    <scope>NUCLEOTIDE SEQUENCE [LARGE SCALE GENOMIC DNA]</scope>
    <source>
        <strain evidence="3 4">Grell-BS-1999</strain>
    </source>
</reference>
<dbReference type="eggNOG" id="ENOG502SY5Q">
    <property type="taxonomic scope" value="Eukaryota"/>
</dbReference>
<dbReference type="GO" id="GO:0016020">
    <property type="term" value="C:membrane"/>
    <property type="evidence" value="ECO:0007669"/>
    <property type="project" value="UniProtKB-SubCell"/>
</dbReference>
<dbReference type="PANTHER" id="PTHR23320">
    <property type="entry name" value="MEMBRANE-SPANNING 4-DOMAINS SUBFAMILY A MS4A -RELATED"/>
    <property type="match status" value="1"/>
</dbReference>
<evidence type="ECO:0000256" key="1">
    <source>
        <dbReference type="SAM" id="MobiDB-lite"/>
    </source>
</evidence>
<evidence type="ECO:0000313" key="4">
    <source>
        <dbReference type="Proteomes" id="UP000009022"/>
    </source>
</evidence>
<feature type="transmembrane region" description="Helical" evidence="2">
    <location>
        <begin position="68"/>
        <end position="93"/>
    </location>
</feature>
<dbReference type="PhylomeDB" id="B3SA88"/>
<keyword evidence="2" id="KW-1133">Transmembrane helix</keyword>
<evidence type="ECO:0000256" key="2">
    <source>
        <dbReference type="SAM" id="Phobius"/>
    </source>
</evidence>
<sequence>MMIWQGLLFSESEAMATLQRQQNPQQYQFQQQQQIPQSIQVQAPSVNYTDTTCCGPFRKVLVGRSRSTAYGIGIAILITGLVSLITGIVGFFVNGSWVYFYGRYRYIINPETYIGANIWAGIFYILTGIFGIASSKNQTNPHLLNSYFAFAIISLILAIPHFGVSLGILVQFIHVLGRMVWFNSVALILSIIAFSLSLSSLVILGNNVYCNQSKLTTVSAVHYQGANQVVTIQQYPAQHPAPYAVHYSAQPVMTFQPTVPVYVPNSTTGQYAAAANRTAINNPEKSQLPSYSNLPDLQSSANQP</sequence>
<dbReference type="OrthoDB" id="10045327at2759"/>
<protein>
    <submittedName>
        <fullName evidence="3">Uncharacterized protein</fullName>
    </submittedName>
</protein>
<gene>
    <name evidence="3" type="ORF">TRIADDRAFT_61176</name>
</gene>
<keyword evidence="2" id="KW-0472">Membrane</keyword>
<dbReference type="PANTHER" id="PTHR23320:SF142">
    <property type="entry name" value="MARVEL DOMAIN-CONTAINING PROTEIN"/>
    <property type="match status" value="1"/>
</dbReference>
<evidence type="ECO:0000313" key="3">
    <source>
        <dbReference type="EMBL" id="EDV20395.1"/>
    </source>
</evidence>
<dbReference type="FunCoup" id="B3SA88">
    <property type="interactions" value="1"/>
</dbReference>
<dbReference type="Proteomes" id="UP000009022">
    <property type="component" value="Unassembled WGS sequence"/>
</dbReference>
<keyword evidence="2" id="KW-0812">Transmembrane</keyword>
<feature type="transmembrane region" description="Helical" evidence="2">
    <location>
        <begin position="113"/>
        <end position="135"/>
    </location>
</feature>
<feature type="transmembrane region" description="Helical" evidence="2">
    <location>
        <begin position="180"/>
        <end position="204"/>
    </location>
</feature>
<dbReference type="HOGENOM" id="CLU_079735_0_0_1"/>
<organism evidence="3 4">
    <name type="scientific">Trichoplax adhaerens</name>
    <name type="common">Trichoplax reptans</name>
    <dbReference type="NCBI Taxonomy" id="10228"/>
    <lineage>
        <taxon>Eukaryota</taxon>
        <taxon>Metazoa</taxon>
        <taxon>Placozoa</taxon>
        <taxon>Uniplacotomia</taxon>
        <taxon>Trichoplacea</taxon>
        <taxon>Trichoplacidae</taxon>
        <taxon>Trichoplax</taxon>
    </lineage>
</organism>
<proteinExistence type="predicted"/>
<feature type="transmembrane region" description="Helical" evidence="2">
    <location>
        <begin position="147"/>
        <end position="174"/>
    </location>
</feature>
<dbReference type="KEGG" id="tad:TRIADDRAFT_61176"/>
<dbReference type="EMBL" id="DS985260">
    <property type="protein sequence ID" value="EDV20395.1"/>
    <property type="molecule type" value="Genomic_DNA"/>
</dbReference>
<dbReference type="CTD" id="6758379"/>
<accession>B3SA88</accession>
<dbReference type="InterPro" id="IPR030417">
    <property type="entry name" value="MS4A"/>
</dbReference>
<dbReference type="InParanoid" id="B3SA88"/>
<keyword evidence="4" id="KW-1185">Reference proteome</keyword>
<dbReference type="GeneID" id="6758379"/>
<dbReference type="RefSeq" id="XP_002117089.1">
    <property type="nucleotide sequence ID" value="XM_002117053.1"/>
</dbReference>